<feature type="domain" description="Ig-like" evidence="19">
    <location>
        <begin position="27"/>
        <end position="118"/>
    </location>
</feature>
<keyword evidence="10" id="KW-0472">Membrane</keyword>
<dbReference type="InterPro" id="IPR022353">
    <property type="entry name" value="Insulin_CS"/>
</dbReference>
<dbReference type="SUPFAM" id="SSF48726">
    <property type="entry name" value="Immunoglobulin"/>
    <property type="match status" value="9"/>
</dbReference>
<dbReference type="InterPro" id="IPR003598">
    <property type="entry name" value="Ig_sub2"/>
</dbReference>
<evidence type="ECO:0000256" key="7">
    <source>
        <dbReference type="ARBA" id="ARBA00022777"/>
    </source>
</evidence>
<feature type="domain" description="Ig-like" evidence="19">
    <location>
        <begin position="611"/>
        <end position="698"/>
    </location>
</feature>
<dbReference type="InterPro" id="IPR020635">
    <property type="entry name" value="Tyr_kinase_cat_dom"/>
</dbReference>
<dbReference type="GeneID" id="119731200"/>
<keyword evidence="9" id="KW-1133">Transmembrane helix</keyword>
<keyword evidence="8 16" id="KW-0067">ATP-binding</keyword>
<dbReference type="InterPro" id="IPR011009">
    <property type="entry name" value="Kinase-like_dom_sf"/>
</dbReference>
<evidence type="ECO:0000256" key="17">
    <source>
        <dbReference type="SAM" id="SignalP"/>
    </source>
</evidence>
<feature type="domain" description="Ig-like" evidence="19">
    <location>
        <begin position="807"/>
        <end position="893"/>
    </location>
</feature>
<evidence type="ECO:0000256" key="14">
    <source>
        <dbReference type="ARBA" id="ARBA00023180"/>
    </source>
</evidence>
<dbReference type="SMART" id="SM00406">
    <property type="entry name" value="IGv"/>
    <property type="match status" value="2"/>
</dbReference>
<evidence type="ECO:0000259" key="19">
    <source>
        <dbReference type="PROSITE" id="PS50835"/>
    </source>
</evidence>
<comment type="subcellular location">
    <subcellularLocation>
        <location evidence="1">Membrane</location>
        <topology evidence="1">Single-pass membrane protein</topology>
    </subcellularLocation>
</comment>
<dbReference type="Proteomes" id="UP000887568">
    <property type="component" value="Unplaced"/>
</dbReference>
<evidence type="ECO:0000256" key="15">
    <source>
        <dbReference type="ARBA" id="ARBA00023319"/>
    </source>
</evidence>
<dbReference type="FunFam" id="1.10.510.10:FF:000554">
    <property type="entry name" value="Predicted protein"/>
    <property type="match status" value="1"/>
</dbReference>
<proteinExistence type="predicted"/>
<dbReference type="InterPro" id="IPR013783">
    <property type="entry name" value="Ig-like_fold"/>
</dbReference>
<dbReference type="FunFam" id="2.60.40.10:FF:000064">
    <property type="entry name" value="Contactin 1"/>
    <property type="match status" value="2"/>
</dbReference>
<evidence type="ECO:0000256" key="8">
    <source>
        <dbReference type="ARBA" id="ARBA00022840"/>
    </source>
</evidence>
<keyword evidence="6 16" id="KW-0547">Nucleotide-binding</keyword>
<evidence type="ECO:0000313" key="21">
    <source>
        <dbReference type="Proteomes" id="UP000887568"/>
    </source>
</evidence>
<dbReference type="SMART" id="SM00408">
    <property type="entry name" value="IGc2"/>
    <property type="match status" value="9"/>
</dbReference>
<evidence type="ECO:0000256" key="3">
    <source>
        <dbReference type="ARBA" id="ARBA00022679"/>
    </source>
</evidence>
<dbReference type="PANTHER" id="PTHR44170">
    <property type="entry name" value="PROTEIN SIDEKICK"/>
    <property type="match status" value="1"/>
</dbReference>
<keyword evidence="15" id="KW-0393">Immunoglobulin domain</keyword>
<feature type="domain" description="Ig-like" evidence="19">
    <location>
        <begin position="322"/>
        <end position="408"/>
    </location>
</feature>
<dbReference type="PRINTS" id="PR00109">
    <property type="entry name" value="TYRKINASE"/>
</dbReference>
<evidence type="ECO:0000259" key="18">
    <source>
        <dbReference type="PROSITE" id="PS50011"/>
    </source>
</evidence>
<evidence type="ECO:0000256" key="13">
    <source>
        <dbReference type="ARBA" id="ARBA00023170"/>
    </source>
</evidence>
<dbReference type="InterPro" id="IPR008266">
    <property type="entry name" value="Tyr_kinase_AS"/>
</dbReference>
<dbReference type="SMART" id="SM00219">
    <property type="entry name" value="TyrKc"/>
    <property type="match status" value="1"/>
</dbReference>
<evidence type="ECO:0000256" key="16">
    <source>
        <dbReference type="PROSITE-ProRule" id="PRU10141"/>
    </source>
</evidence>
<dbReference type="PANTHER" id="PTHR44170:SF6">
    <property type="entry name" value="CONTACTIN"/>
    <property type="match status" value="1"/>
</dbReference>
<feature type="signal peptide" evidence="17">
    <location>
        <begin position="1"/>
        <end position="16"/>
    </location>
</feature>
<accession>A0A914A8N0</accession>
<evidence type="ECO:0000256" key="1">
    <source>
        <dbReference type="ARBA" id="ARBA00004167"/>
    </source>
</evidence>
<dbReference type="RefSeq" id="XP_038060205.1">
    <property type="nucleotide sequence ID" value="XM_038204277.1"/>
</dbReference>
<feature type="domain" description="Ig-like" evidence="19">
    <location>
        <begin position="512"/>
        <end position="603"/>
    </location>
</feature>
<dbReference type="InterPro" id="IPR036179">
    <property type="entry name" value="Ig-like_dom_sf"/>
</dbReference>
<dbReference type="InterPro" id="IPR003599">
    <property type="entry name" value="Ig_sub"/>
</dbReference>
<name>A0A914A8N0_PATMI</name>
<dbReference type="Pfam" id="PF07714">
    <property type="entry name" value="PK_Tyr_Ser-Thr"/>
    <property type="match status" value="1"/>
</dbReference>
<dbReference type="InterPro" id="IPR007110">
    <property type="entry name" value="Ig-like_dom"/>
</dbReference>
<keyword evidence="12" id="KW-1015">Disulfide bond</keyword>
<keyword evidence="17" id="KW-0732">Signal</keyword>
<dbReference type="GO" id="GO:0016020">
    <property type="term" value="C:membrane"/>
    <property type="evidence" value="ECO:0007669"/>
    <property type="project" value="UniProtKB-SubCell"/>
</dbReference>
<dbReference type="SMART" id="SM00409">
    <property type="entry name" value="IG"/>
    <property type="match status" value="7"/>
</dbReference>
<dbReference type="Gene3D" id="3.30.200.20">
    <property type="entry name" value="Phosphorylase Kinase, domain 1"/>
    <property type="match status" value="1"/>
</dbReference>
<dbReference type="PROSITE" id="PS00107">
    <property type="entry name" value="PROTEIN_KINASE_ATP"/>
    <property type="match status" value="1"/>
</dbReference>
<keyword evidence="4" id="KW-0812">Transmembrane</keyword>
<feature type="domain" description="Ig-like" evidence="19">
    <location>
        <begin position="716"/>
        <end position="804"/>
    </location>
</feature>
<dbReference type="CDD" id="cd00192">
    <property type="entry name" value="PTKc"/>
    <property type="match status" value="1"/>
</dbReference>
<evidence type="ECO:0000256" key="5">
    <source>
        <dbReference type="ARBA" id="ARBA00022737"/>
    </source>
</evidence>
<dbReference type="InterPro" id="IPR013098">
    <property type="entry name" value="Ig_I-set"/>
</dbReference>
<evidence type="ECO:0000256" key="10">
    <source>
        <dbReference type="ARBA" id="ARBA00023136"/>
    </source>
</evidence>
<dbReference type="Pfam" id="PF07679">
    <property type="entry name" value="I-set"/>
    <property type="match status" value="1"/>
</dbReference>
<dbReference type="InterPro" id="IPR000719">
    <property type="entry name" value="Prot_kinase_dom"/>
</dbReference>
<dbReference type="Gene3D" id="2.60.40.10">
    <property type="entry name" value="Immunoglobulins"/>
    <property type="match status" value="9"/>
</dbReference>
<keyword evidence="13" id="KW-0675">Receptor</keyword>
<dbReference type="PROSITE" id="PS00109">
    <property type="entry name" value="PROTEIN_KINASE_TYR"/>
    <property type="match status" value="1"/>
</dbReference>
<dbReference type="EC" id="2.7.10.1" evidence="2"/>
<dbReference type="GO" id="GO:0005524">
    <property type="term" value="F:ATP binding"/>
    <property type="evidence" value="ECO:0007669"/>
    <property type="project" value="UniProtKB-UniRule"/>
</dbReference>
<dbReference type="EnsemblMetazoa" id="XM_038204277.1">
    <property type="protein sequence ID" value="XP_038060205.1"/>
    <property type="gene ID" value="LOC119731200"/>
</dbReference>
<evidence type="ECO:0000256" key="11">
    <source>
        <dbReference type="ARBA" id="ARBA00023137"/>
    </source>
</evidence>
<feature type="domain" description="Ig-like" evidence="19">
    <location>
        <begin position="231"/>
        <end position="319"/>
    </location>
</feature>
<evidence type="ECO:0000256" key="2">
    <source>
        <dbReference type="ARBA" id="ARBA00011902"/>
    </source>
</evidence>
<evidence type="ECO:0000256" key="12">
    <source>
        <dbReference type="ARBA" id="ARBA00023157"/>
    </source>
</evidence>
<dbReference type="Gene3D" id="1.10.510.10">
    <property type="entry name" value="Transferase(Phosphotransferase) domain 1"/>
    <property type="match status" value="1"/>
</dbReference>
<dbReference type="GO" id="GO:0098609">
    <property type="term" value="P:cell-cell adhesion"/>
    <property type="evidence" value="ECO:0007669"/>
    <property type="project" value="TreeGrafter"/>
</dbReference>
<keyword evidence="3" id="KW-0808">Transferase</keyword>
<feature type="binding site" evidence="16">
    <location>
        <position position="1156"/>
    </location>
    <ligand>
        <name>ATP</name>
        <dbReference type="ChEBI" id="CHEBI:30616"/>
    </ligand>
</feature>
<evidence type="ECO:0000256" key="9">
    <source>
        <dbReference type="ARBA" id="ARBA00022989"/>
    </source>
</evidence>
<feature type="chain" id="PRO_5037655696" description="receptor protein-tyrosine kinase" evidence="17">
    <location>
        <begin position="17"/>
        <end position="1430"/>
    </location>
</feature>
<feature type="domain" description="Ig-like" evidence="19">
    <location>
        <begin position="126"/>
        <end position="213"/>
    </location>
</feature>
<dbReference type="Gene3D" id="2.10.25.10">
    <property type="entry name" value="Laminin"/>
    <property type="match status" value="1"/>
</dbReference>
<keyword evidence="11" id="KW-0829">Tyrosine-protein kinase</keyword>
<dbReference type="GO" id="GO:0004714">
    <property type="term" value="F:transmembrane receptor protein tyrosine kinase activity"/>
    <property type="evidence" value="ECO:0007669"/>
    <property type="project" value="UniProtKB-EC"/>
</dbReference>
<dbReference type="OrthoDB" id="6418794at2759"/>
<protein>
    <recommendedName>
        <fullName evidence="2">receptor protein-tyrosine kinase</fullName>
        <ecNumber evidence="2">2.7.10.1</ecNumber>
    </recommendedName>
</protein>
<evidence type="ECO:0000313" key="20">
    <source>
        <dbReference type="EnsemblMetazoa" id="XP_038060205.1"/>
    </source>
</evidence>
<dbReference type="SUPFAM" id="SSF56112">
    <property type="entry name" value="Protein kinase-like (PK-like)"/>
    <property type="match status" value="1"/>
</dbReference>
<evidence type="ECO:0000256" key="4">
    <source>
        <dbReference type="ARBA" id="ARBA00022692"/>
    </source>
</evidence>
<dbReference type="InterPro" id="IPR017441">
    <property type="entry name" value="Protein_kinase_ATP_BS"/>
</dbReference>
<keyword evidence="14" id="KW-0325">Glycoprotein</keyword>
<dbReference type="PROSITE" id="PS50835">
    <property type="entry name" value="IG_LIKE"/>
    <property type="match status" value="9"/>
</dbReference>
<reference evidence="20" key="1">
    <citation type="submission" date="2022-11" db="UniProtKB">
        <authorList>
            <consortium name="EnsemblMetazoa"/>
        </authorList>
    </citation>
    <scope>IDENTIFICATION</scope>
</reference>
<dbReference type="PROSITE" id="PS00262">
    <property type="entry name" value="INSULIN"/>
    <property type="match status" value="1"/>
</dbReference>
<evidence type="ECO:0000256" key="6">
    <source>
        <dbReference type="ARBA" id="ARBA00022741"/>
    </source>
</evidence>
<dbReference type="InterPro" id="IPR013106">
    <property type="entry name" value="Ig_V-set"/>
</dbReference>
<keyword evidence="7" id="KW-0418">Kinase</keyword>
<dbReference type="InterPro" id="IPR001245">
    <property type="entry name" value="Ser-Thr/Tyr_kinase_cat_dom"/>
</dbReference>
<keyword evidence="5" id="KW-0677">Repeat</keyword>
<organism evidence="20 21">
    <name type="scientific">Patiria miniata</name>
    <name type="common">Bat star</name>
    <name type="synonym">Asterina miniata</name>
    <dbReference type="NCBI Taxonomy" id="46514"/>
    <lineage>
        <taxon>Eukaryota</taxon>
        <taxon>Metazoa</taxon>
        <taxon>Echinodermata</taxon>
        <taxon>Eleutherozoa</taxon>
        <taxon>Asterozoa</taxon>
        <taxon>Asteroidea</taxon>
        <taxon>Valvatacea</taxon>
        <taxon>Valvatida</taxon>
        <taxon>Asterinidae</taxon>
        <taxon>Patiria</taxon>
    </lineage>
</organism>
<dbReference type="PROSITE" id="PS50011">
    <property type="entry name" value="PROTEIN_KINASE_DOM"/>
    <property type="match status" value="1"/>
</dbReference>
<feature type="domain" description="Protein kinase" evidence="18">
    <location>
        <begin position="1125"/>
        <end position="1393"/>
    </location>
</feature>
<dbReference type="FunFam" id="2.60.40.10:FF:000032">
    <property type="entry name" value="palladin isoform X1"/>
    <property type="match status" value="1"/>
</dbReference>
<sequence>MRRFFLLLVAVIGCNAQEYTGLAGSGPHMVKEPHDIIFNEDSVMDFLYLDCEADGDKSPTYTWRRNDEELDTDAEPRYQLSRGRLTITQPDKTVDMGTYQCFPSNQIGTIMSKKAKLDFAFLNYFPEVGPPDMTIPLNTGMCISCDIPHHFPGVDVFWYYGRLPILQTARTHTTKDGRLCFANFQKSDNGEYRCYVVLKTIRTYGGSSGAKFSDTFQVTAGPATGEAQFGPELAIAVEDQEVLVNTAKTTLSCFFFGNPTPRIQWRRKTPQGAELPALYNLRSDNQVLVLMNIQVDDAGEYECYTEEGDGRSSGNVIVNVPPTWVQEISDTEANIYKDVIWECEAASPDGVTYKWYRNVEEIMDLPRHQLSNGQKTLTIKKLTVEDTGMYQCVASNDHGEIYTTGQLTVLVMQPWFSTGLKQNQVAPRGGTATIICQPEAAPTPTIRWFKESRLITSDGHYTIQDNGNLLITDVVDSDAGEYTCEATNIVGSTTSTGSIVVREYTGLAGSGPHMVKEPHDIIFNEDSVMDFLYLDCEADGDESPTYTWRRNDEELDTDAEPRYRLSQGRLTITQPDKTVDMGTYQCFPSNQIGTIMSKKAKLDFAFLNNFPEVGPPDMTIPLNTGMCISCDVPHHFPGVDVFWYYGLFPILQTAHTHTTKDGRLCFANFQKSDNGEYRCYVVLKIIQTYGGSSGAKFSDTFQVTAGPATREAQFGPELAIAVEDQEVLVNTAKTTLSCFFFGNPTPRIQWRRKTPQGAELPALYNLRNDNQVLVLMNIQVDDAGEYECYTEEGDGRSSGNVVVNVPPTWVQEISDMEANMYEDVIWECEAASPDGVTYKWYRNVEEIMDLPRYQLSNGQKTLTIKKLTVEDTGMYQCVASNDHGEIYTTGQLTVLDAVNYCDVTPGCSHHCLPSPSSPSNFTCACPHMAHLDTDGRTCLCKNGKPLLSDGTRCQEDPQLPVKVRGLTSGYLADHGSQFNMRCIVSEEEGVICTPRGAKEATVADAEGRYECHAPHNVGRSPEVECEDRIGSQGPHKYEDRIALPAARKYEKNIKPQEPHNYEYKISQQVAHQYEDRISPEDVDEHEYDDTIPPQEETPMISSNDDDEEHLPPWAEGWKVPRCDLIVGERVLGSGNFGEVRSGGVMKDGELTRAAIKMLKGHSLMSERDDFIDELRTTTSIGHHPNVVLLLGACQHRQVLYVALEYLPRGDLRSYLRTARSQSDSDEDALSSYQLVKFALDVANGMEHLAKAGVIHRDLAARNILLSEGLIAKVSDFGLSRGEDIYVQTSRRRVPVRWLAIESIRYKSYTTKSDVWSFGILLWEIVTIGGTPYSTIKSESLAKKLKGGYRMPKPSSCNDKSYALMRKCWEEDPNNRPSFSDLVSVLSDMDDKFVESDEANSFLANRGISKRGLHEECCHEGCSNREVRKHC</sequence>
<dbReference type="Pfam" id="PF13927">
    <property type="entry name" value="Ig_3"/>
    <property type="match status" value="6"/>
</dbReference>
<feature type="domain" description="Ig-like" evidence="19">
    <location>
        <begin position="414"/>
        <end position="500"/>
    </location>
</feature>
<keyword evidence="21" id="KW-1185">Reference proteome</keyword>